<sequence>MSQISFHIKRESEDDDAVKIVELPIPVAISDDIPCEPLEVLSSRAGSLLEGSIVMYIVQSVCNQYGDEISSALPNSSLPLDDVKLKLGCRVVFEGLPKCFTVSEGEEIPENPAENSNHHSKNPSVKAELKGKELKGVVNLEKPTSSLDDYSDEDEVLPSKPRIEVSNVPISSTPSLVKAKVTKISRGDMFLKDLVGEEQMSKEGVKKGPTSALSGFCIPKISKSAVEPSSDGQEASTSTGVPAQKRKHPDHDEDRLNQAQKKKKKVSFVEANNKIYKIEARPPTPTLPFRTPVRPIDQTALTGGKKIRIHAYLNYANGRMTLT</sequence>
<accession>A0AAD5KU57</accession>
<feature type="region of interest" description="Disordered" evidence="1">
    <location>
        <begin position="224"/>
        <end position="266"/>
    </location>
</feature>
<evidence type="ECO:0000256" key="1">
    <source>
        <dbReference type="SAM" id="MobiDB-lite"/>
    </source>
</evidence>
<name>A0AAD5KU57_9CRUS</name>
<comment type="caution">
    <text evidence="2">The sequence shown here is derived from an EMBL/GenBank/DDBJ whole genome shotgun (WGS) entry which is preliminary data.</text>
</comment>
<dbReference type="EMBL" id="WJBH02000003">
    <property type="protein sequence ID" value="KAI9560646.1"/>
    <property type="molecule type" value="Genomic_DNA"/>
</dbReference>
<proteinExistence type="predicted"/>
<reference evidence="2 3" key="1">
    <citation type="submission" date="2022-05" db="EMBL/GenBank/DDBJ databases">
        <title>A multi-omics perspective on studying reproductive biology in Daphnia sinensis.</title>
        <authorList>
            <person name="Jia J."/>
        </authorList>
    </citation>
    <scope>NUCLEOTIDE SEQUENCE [LARGE SCALE GENOMIC DNA]</scope>
    <source>
        <strain evidence="2 3">WSL</strain>
    </source>
</reference>
<organism evidence="2 3">
    <name type="scientific">Daphnia sinensis</name>
    <dbReference type="NCBI Taxonomy" id="1820382"/>
    <lineage>
        <taxon>Eukaryota</taxon>
        <taxon>Metazoa</taxon>
        <taxon>Ecdysozoa</taxon>
        <taxon>Arthropoda</taxon>
        <taxon>Crustacea</taxon>
        <taxon>Branchiopoda</taxon>
        <taxon>Diplostraca</taxon>
        <taxon>Cladocera</taxon>
        <taxon>Anomopoda</taxon>
        <taxon>Daphniidae</taxon>
        <taxon>Daphnia</taxon>
        <taxon>Daphnia similis group</taxon>
    </lineage>
</organism>
<dbReference type="AlphaFoldDB" id="A0AAD5KU57"/>
<protein>
    <submittedName>
        <fullName evidence="2">Uncharacterized protein</fullName>
    </submittedName>
</protein>
<feature type="compositionally biased region" description="Polar residues" evidence="1">
    <location>
        <begin position="230"/>
        <end position="241"/>
    </location>
</feature>
<dbReference type="Proteomes" id="UP000820818">
    <property type="component" value="Linkage Group LG3"/>
</dbReference>
<evidence type="ECO:0000313" key="2">
    <source>
        <dbReference type="EMBL" id="KAI9560646.1"/>
    </source>
</evidence>
<feature type="region of interest" description="Disordered" evidence="1">
    <location>
        <begin position="108"/>
        <end position="128"/>
    </location>
</feature>
<keyword evidence="3" id="KW-1185">Reference proteome</keyword>
<gene>
    <name evidence="2" type="ORF">GHT06_011596</name>
</gene>
<evidence type="ECO:0000313" key="3">
    <source>
        <dbReference type="Proteomes" id="UP000820818"/>
    </source>
</evidence>